<dbReference type="SUPFAM" id="SSF55608">
    <property type="entry name" value="Homing endonucleases"/>
    <property type="match status" value="1"/>
</dbReference>
<dbReference type="Pfam" id="PF00961">
    <property type="entry name" value="LAGLIDADG_1"/>
    <property type="match status" value="1"/>
</dbReference>
<reference evidence="2" key="1">
    <citation type="submission" date="2017-02" db="EMBL/GenBank/DDBJ databases">
        <title>Fungal Comparative Genomics of Melanconis species and Ophiognomonia clavigignenti-juglandacearum at Different Phylogenetic Distances.</title>
        <authorList>
            <person name="Demers J.E."/>
            <person name="Castlebury L.A."/>
        </authorList>
    </citation>
    <scope>NUCLEOTIDE SEQUENCE</scope>
    <source>
        <strain evidence="2">CBS 121083</strain>
    </source>
</reference>
<dbReference type="GO" id="GO:0004519">
    <property type="term" value="F:endonuclease activity"/>
    <property type="evidence" value="ECO:0007669"/>
    <property type="project" value="UniProtKB-KW"/>
</dbReference>
<protein>
    <submittedName>
        <fullName evidence="2">LAGLIDADG endonuclease</fullName>
    </submittedName>
</protein>
<dbReference type="PANTHER" id="PTHR36181:SF4">
    <property type="entry name" value="LAGLIDADG ENDONUCLEASE"/>
    <property type="match status" value="1"/>
</dbReference>
<keyword evidence="2" id="KW-0378">Hydrolase</keyword>
<keyword evidence="2" id="KW-0255">Endonuclease</keyword>
<dbReference type="Gene3D" id="3.10.28.10">
    <property type="entry name" value="Homing endonucleases"/>
    <property type="match status" value="1"/>
</dbReference>
<dbReference type="InterPro" id="IPR051289">
    <property type="entry name" value="LAGLIDADG_Endonuclease"/>
</dbReference>
<name>A0A291LJ05_9PEZI</name>
<dbReference type="FunFam" id="3.10.28.10:FF:000010">
    <property type="entry name" value="LAGLIDADG homing endonuclease I-LtrII"/>
    <property type="match status" value="1"/>
</dbReference>
<evidence type="ECO:0000313" key="2">
    <source>
        <dbReference type="EMBL" id="ATI20511.1"/>
    </source>
</evidence>
<dbReference type="InterPro" id="IPR004860">
    <property type="entry name" value="LAGLIDADG_dom"/>
</dbReference>
<gene>
    <name evidence="2" type="primary">orf178</name>
</gene>
<keyword evidence="2" id="KW-0540">Nuclease</keyword>
<dbReference type="EMBL" id="KY575057">
    <property type="protein sequence ID" value="ATI20511.1"/>
    <property type="molecule type" value="Genomic_DNA"/>
</dbReference>
<dbReference type="PANTHER" id="PTHR36181">
    <property type="entry name" value="INTRON-ENCODED ENDONUCLEASE AI3-RELATED"/>
    <property type="match status" value="1"/>
</dbReference>
<organism evidence="2">
    <name type="scientific">Juglanconis juglandina</name>
    <dbReference type="NCBI Taxonomy" id="1940567"/>
    <lineage>
        <taxon>Eukaryota</taxon>
        <taxon>Fungi</taxon>
        <taxon>Dikarya</taxon>
        <taxon>Ascomycota</taxon>
        <taxon>Pezizomycotina</taxon>
        <taxon>Sordariomycetes</taxon>
        <taxon>Sordariomycetidae</taxon>
        <taxon>Diaporthales</taxon>
        <taxon>Juglanconidaceae</taxon>
        <taxon>Juglanconis</taxon>
    </lineage>
</organism>
<sequence length="178" mass="20502">MLGLNKVISLRASMNKGLSFELLEAFPDIQPVQLPVVRNQKITDPEWIAGFTSGEGTFFVEVRKRSDRPGYQIQLIFKVSQDVRDELLMASLIEYFNCGNIYKDKDGIVSYRVQRFSDIENKIMPFFSKHLIGGVKYLDYLDWCKAVELVKNKDHQTEGGLDQLRLIKVGMNRGRYDS</sequence>
<proteinExistence type="predicted"/>
<geneLocation type="mitochondrion" evidence="2"/>
<accession>A0A291LJ05</accession>
<keyword evidence="2" id="KW-0496">Mitochondrion</keyword>
<dbReference type="AlphaFoldDB" id="A0A291LJ05"/>
<evidence type="ECO:0000259" key="1">
    <source>
        <dbReference type="Pfam" id="PF00961"/>
    </source>
</evidence>
<feature type="domain" description="Homing endonuclease LAGLIDADG" evidence="1">
    <location>
        <begin position="48"/>
        <end position="147"/>
    </location>
</feature>
<dbReference type="GO" id="GO:0005739">
    <property type="term" value="C:mitochondrion"/>
    <property type="evidence" value="ECO:0007669"/>
    <property type="project" value="UniProtKB-ARBA"/>
</dbReference>
<dbReference type="InterPro" id="IPR027434">
    <property type="entry name" value="Homing_endonucl"/>
</dbReference>